<evidence type="ECO:0000256" key="1">
    <source>
        <dbReference type="SAM" id="MobiDB-lite"/>
    </source>
</evidence>
<proteinExistence type="predicted"/>
<gene>
    <name evidence="2" type="ORF">AVDCRST_MAG19-4433</name>
</gene>
<organism evidence="2">
    <name type="scientific">uncultured Thermomicrobiales bacterium</name>
    <dbReference type="NCBI Taxonomy" id="1645740"/>
    <lineage>
        <taxon>Bacteria</taxon>
        <taxon>Pseudomonadati</taxon>
        <taxon>Thermomicrobiota</taxon>
        <taxon>Thermomicrobia</taxon>
        <taxon>Thermomicrobiales</taxon>
        <taxon>environmental samples</taxon>
    </lineage>
</organism>
<sequence>MTATPGGPVLPRARDWRPMGRHERDRMATLTVTVPAETHNEVDELGSPPT</sequence>
<reference evidence="2" key="1">
    <citation type="submission" date="2020-02" db="EMBL/GenBank/DDBJ databases">
        <authorList>
            <person name="Meier V. D."/>
        </authorList>
    </citation>
    <scope>NUCLEOTIDE SEQUENCE</scope>
    <source>
        <strain evidence="2">AVDCRST_MAG19</strain>
    </source>
</reference>
<feature type="compositionally biased region" description="Basic and acidic residues" evidence="1">
    <location>
        <begin position="12"/>
        <end position="21"/>
    </location>
</feature>
<protein>
    <submittedName>
        <fullName evidence="2">Uncharacterized protein</fullName>
    </submittedName>
</protein>
<evidence type="ECO:0000313" key="2">
    <source>
        <dbReference type="EMBL" id="CAA9583980.1"/>
    </source>
</evidence>
<dbReference type="AlphaFoldDB" id="A0A6J4VVD0"/>
<name>A0A6J4VVD0_9BACT</name>
<feature type="region of interest" description="Disordered" evidence="1">
    <location>
        <begin position="1"/>
        <end position="21"/>
    </location>
</feature>
<accession>A0A6J4VVD0</accession>
<dbReference type="EMBL" id="CADCWL010000244">
    <property type="protein sequence ID" value="CAA9583980.1"/>
    <property type="molecule type" value="Genomic_DNA"/>
</dbReference>